<gene>
    <name evidence="7" type="primary">cobJ</name>
    <name evidence="7" type="ORF">HER31_05050</name>
</gene>
<dbReference type="PANTHER" id="PTHR47036:SF1">
    <property type="entry name" value="COBALT-FACTOR III C(17)-METHYLTRANSFERASE-RELATED"/>
    <property type="match status" value="1"/>
</dbReference>
<evidence type="ECO:0000259" key="6">
    <source>
        <dbReference type="Pfam" id="PF00590"/>
    </source>
</evidence>
<dbReference type="Proteomes" id="UP000501602">
    <property type="component" value="Chromosome"/>
</dbReference>
<dbReference type="SUPFAM" id="SSF53790">
    <property type="entry name" value="Tetrapyrrole methylase"/>
    <property type="match status" value="1"/>
</dbReference>
<dbReference type="Gene3D" id="3.30.950.10">
    <property type="entry name" value="Methyltransferase, Cobalt-precorrin-4 Transmethylase, Domain 2"/>
    <property type="match status" value="1"/>
</dbReference>
<dbReference type="RefSeq" id="WP_168659574.1">
    <property type="nucleotide sequence ID" value="NZ_CP051180.1"/>
</dbReference>
<dbReference type="Gene3D" id="3.40.1010.10">
    <property type="entry name" value="Cobalt-precorrin-4 Transmethylase, Domain 1"/>
    <property type="match status" value="1"/>
</dbReference>
<dbReference type="GO" id="GO:0030789">
    <property type="term" value="F:precorrin-3B C17-methyltransferase activity"/>
    <property type="evidence" value="ECO:0007669"/>
    <property type="project" value="UniProtKB-EC"/>
</dbReference>
<dbReference type="EC" id="2.1.1.131" evidence="7"/>
<keyword evidence="4 7" id="KW-0808">Transferase</keyword>
<dbReference type="EMBL" id="CP051180">
    <property type="protein sequence ID" value="QIZ76314.1"/>
    <property type="molecule type" value="Genomic_DNA"/>
</dbReference>
<dbReference type="KEGG" id="fes:HER31_05050"/>
<evidence type="ECO:0000256" key="4">
    <source>
        <dbReference type="ARBA" id="ARBA00022679"/>
    </source>
</evidence>
<dbReference type="GO" id="GO:0032259">
    <property type="term" value="P:methylation"/>
    <property type="evidence" value="ECO:0007669"/>
    <property type="project" value="UniProtKB-KW"/>
</dbReference>
<evidence type="ECO:0000256" key="3">
    <source>
        <dbReference type="ARBA" id="ARBA00022603"/>
    </source>
</evidence>
<keyword evidence="3 7" id="KW-0489">Methyltransferase</keyword>
<dbReference type="CDD" id="cd11646">
    <property type="entry name" value="Precorrin_3B_C17_MT"/>
    <property type="match status" value="1"/>
</dbReference>
<dbReference type="UniPathway" id="UPA00148"/>
<organism evidence="7 8">
    <name type="scientific">Ferrimonas lipolytica</name>
    <dbReference type="NCBI Taxonomy" id="2724191"/>
    <lineage>
        <taxon>Bacteria</taxon>
        <taxon>Pseudomonadati</taxon>
        <taxon>Pseudomonadota</taxon>
        <taxon>Gammaproteobacteria</taxon>
        <taxon>Alteromonadales</taxon>
        <taxon>Ferrimonadaceae</taxon>
        <taxon>Ferrimonas</taxon>
    </lineage>
</organism>
<evidence type="ECO:0000256" key="1">
    <source>
        <dbReference type="ARBA" id="ARBA00004953"/>
    </source>
</evidence>
<dbReference type="InterPro" id="IPR000878">
    <property type="entry name" value="4pyrrol_Mease"/>
</dbReference>
<dbReference type="AlphaFoldDB" id="A0A6H1UB94"/>
<dbReference type="InterPro" id="IPR014777">
    <property type="entry name" value="4pyrrole_Mease_sub1"/>
</dbReference>
<keyword evidence="2" id="KW-0169">Cobalamin biosynthesis</keyword>
<sequence length="275" mass="29891">MSGHLSIVGIGPGDLRLVTPMARDAIEQADVIVGYKPYVKLIESLLTTQTIEANGMTREVERAQAAVEMAFAGKRVAVISSGDAGMYAMGSLVYQMLQEHGWHVDHPTRVNMIPGITAANACASLVGTPLGHDGCTISLSDLLTPWELIEQRIEAAAKADFAITFYNPRSRRRTNQIEIAQAILLQHRSPDTPVAIVDNAYRGDEQSVQISDLANFTNCEFAMTAAVVIGNSQSYLFADKIITPRGYDNKYCFESGAVKQGQQRGKTLNTQELSA</sequence>
<dbReference type="NCBIfam" id="TIGR01466">
    <property type="entry name" value="cobJ_cbiH"/>
    <property type="match status" value="1"/>
</dbReference>
<name>A0A6H1UB94_9GAMM</name>
<dbReference type="Pfam" id="PF00590">
    <property type="entry name" value="TP_methylase"/>
    <property type="match status" value="1"/>
</dbReference>
<keyword evidence="8" id="KW-1185">Reference proteome</keyword>
<dbReference type="InterPro" id="IPR051810">
    <property type="entry name" value="Precorrin_MeTrfase"/>
</dbReference>
<dbReference type="InterPro" id="IPR035996">
    <property type="entry name" value="4pyrrol_Methylase_sf"/>
</dbReference>
<keyword evidence="5" id="KW-0949">S-adenosyl-L-methionine</keyword>
<dbReference type="InterPro" id="IPR014776">
    <property type="entry name" value="4pyrrole_Mease_sub2"/>
</dbReference>
<reference evidence="7 8" key="1">
    <citation type="submission" date="2020-04" db="EMBL/GenBank/DDBJ databases">
        <title>Ferrimonas sp. S7 isolated from sea water.</title>
        <authorList>
            <person name="Bae S.S."/>
            <person name="Baek K."/>
        </authorList>
    </citation>
    <scope>NUCLEOTIDE SEQUENCE [LARGE SCALE GENOMIC DNA]</scope>
    <source>
        <strain evidence="7 8">S7</strain>
    </source>
</reference>
<evidence type="ECO:0000256" key="5">
    <source>
        <dbReference type="ARBA" id="ARBA00022691"/>
    </source>
</evidence>
<evidence type="ECO:0000313" key="8">
    <source>
        <dbReference type="Proteomes" id="UP000501602"/>
    </source>
</evidence>
<evidence type="ECO:0000256" key="2">
    <source>
        <dbReference type="ARBA" id="ARBA00022573"/>
    </source>
</evidence>
<feature type="domain" description="Tetrapyrrole methylase" evidence="6">
    <location>
        <begin position="5"/>
        <end position="208"/>
    </location>
</feature>
<dbReference type="GO" id="GO:0009236">
    <property type="term" value="P:cobalamin biosynthetic process"/>
    <property type="evidence" value="ECO:0007669"/>
    <property type="project" value="UniProtKB-UniPathway"/>
</dbReference>
<dbReference type="PANTHER" id="PTHR47036">
    <property type="entry name" value="COBALT-FACTOR III C(17)-METHYLTRANSFERASE-RELATED"/>
    <property type="match status" value="1"/>
</dbReference>
<dbReference type="InterPro" id="IPR006363">
    <property type="entry name" value="Cbl_synth_CobJ/CibH_dom"/>
</dbReference>
<accession>A0A6H1UB94</accession>
<evidence type="ECO:0000313" key="7">
    <source>
        <dbReference type="EMBL" id="QIZ76314.1"/>
    </source>
</evidence>
<protein>
    <submittedName>
        <fullName evidence="7">Precorrin-3B C(17)-methyltransferase</fullName>
        <ecNumber evidence="7">2.1.1.131</ecNumber>
    </submittedName>
</protein>
<comment type="pathway">
    <text evidence="1">Cofactor biosynthesis; adenosylcobalamin biosynthesis.</text>
</comment>
<proteinExistence type="predicted"/>